<keyword evidence="10" id="KW-0472">Membrane</keyword>
<proteinExistence type="predicted"/>
<evidence type="ECO:0000256" key="10">
    <source>
        <dbReference type="ARBA" id="ARBA00023136"/>
    </source>
</evidence>
<dbReference type="Pfam" id="PF13947">
    <property type="entry name" value="GUB_WAK_bind"/>
    <property type="match status" value="1"/>
</dbReference>
<keyword evidence="3" id="KW-0808">Transferase</keyword>
<dbReference type="Gene3D" id="1.10.510.10">
    <property type="entry name" value="Transferase(Phosphotransferase) domain 1"/>
    <property type="match status" value="1"/>
</dbReference>
<evidence type="ECO:0000256" key="4">
    <source>
        <dbReference type="ARBA" id="ARBA00022692"/>
    </source>
</evidence>
<comment type="catalytic activity">
    <reaction evidence="13">
        <text>L-seryl-[protein] + ATP = O-phospho-L-seryl-[protein] + ADP + H(+)</text>
        <dbReference type="Rhea" id="RHEA:17989"/>
        <dbReference type="Rhea" id="RHEA-COMP:9863"/>
        <dbReference type="Rhea" id="RHEA-COMP:11604"/>
        <dbReference type="ChEBI" id="CHEBI:15378"/>
        <dbReference type="ChEBI" id="CHEBI:29999"/>
        <dbReference type="ChEBI" id="CHEBI:30616"/>
        <dbReference type="ChEBI" id="CHEBI:83421"/>
        <dbReference type="ChEBI" id="CHEBI:456216"/>
    </reaction>
</comment>
<dbReference type="GeneID" id="107416618"/>
<evidence type="ECO:0000256" key="8">
    <source>
        <dbReference type="ARBA" id="ARBA00022840"/>
    </source>
</evidence>
<keyword evidence="17" id="KW-1185">Reference proteome</keyword>
<evidence type="ECO:0000256" key="3">
    <source>
        <dbReference type="ARBA" id="ARBA00022679"/>
    </source>
</evidence>
<dbReference type="CDD" id="cd14066">
    <property type="entry name" value="STKc_IRAK"/>
    <property type="match status" value="1"/>
</dbReference>
<dbReference type="Pfam" id="PF08488">
    <property type="entry name" value="WAK"/>
    <property type="match status" value="1"/>
</dbReference>
<dbReference type="SMART" id="SM00220">
    <property type="entry name" value="S_TKc"/>
    <property type="match status" value="1"/>
</dbReference>
<evidence type="ECO:0000313" key="18">
    <source>
        <dbReference type="RefSeq" id="XP_048328243.2"/>
    </source>
</evidence>
<protein>
    <submittedName>
        <fullName evidence="18">Wall-associated receptor kinase-like 8</fullName>
    </submittedName>
</protein>
<dbReference type="PANTHER" id="PTHR27005:SF280">
    <property type="entry name" value="WALL-ASSOCIATED RECEPTOR KINASE-LIKE 8"/>
    <property type="match status" value="1"/>
</dbReference>
<comment type="catalytic activity">
    <reaction evidence="14">
        <text>L-threonyl-[protein] + ATP = O-phospho-L-threonyl-[protein] + ADP + H(+)</text>
        <dbReference type="Rhea" id="RHEA:46608"/>
        <dbReference type="Rhea" id="RHEA-COMP:11060"/>
        <dbReference type="Rhea" id="RHEA-COMP:11605"/>
        <dbReference type="ChEBI" id="CHEBI:15378"/>
        <dbReference type="ChEBI" id="CHEBI:30013"/>
        <dbReference type="ChEBI" id="CHEBI:30616"/>
        <dbReference type="ChEBI" id="CHEBI:61977"/>
        <dbReference type="ChEBI" id="CHEBI:456216"/>
    </reaction>
</comment>
<dbReference type="PROSITE" id="PS01187">
    <property type="entry name" value="EGF_CA"/>
    <property type="match status" value="1"/>
</dbReference>
<evidence type="ECO:0000256" key="6">
    <source>
        <dbReference type="ARBA" id="ARBA00022741"/>
    </source>
</evidence>
<evidence type="ECO:0000256" key="5">
    <source>
        <dbReference type="ARBA" id="ARBA00022729"/>
    </source>
</evidence>
<dbReference type="SUPFAM" id="SSF56112">
    <property type="entry name" value="Protein kinase-like (PK-like)"/>
    <property type="match status" value="1"/>
</dbReference>
<gene>
    <name evidence="18" type="primary">LOC107416618</name>
</gene>
<dbReference type="InterPro" id="IPR000719">
    <property type="entry name" value="Prot_kinase_dom"/>
</dbReference>
<dbReference type="Gene3D" id="3.30.200.20">
    <property type="entry name" value="Phosphorylase Kinase, domain 1"/>
    <property type="match status" value="1"/>
</dbReference>
<evidence type="ECO:0000256" key="1">
    <source>
        <dbReference type="ARBA" id="ARBA00004479"/>
    </source>
</evidence>
<evidence type="ECO:0000256" key="12">
    <source>
        <dbReference type="ARBA" id="ARBA00023180"/>
    </source>
</evidence>
<keyword evidence="4" id="KW-0812">Transmembrane</keyword>
<dbReference type="InterPro" id="IPR018097">
    <property type="entry name" value="EGF_Ca-bd_CS"/>
</dbReference>
<evidence type="ECO:0000256" key="13">
    <source>
        <dbReference type="ARBA" id="ARBA00047558"/>
    </source>
</evidence>
<evidence type="ECO:0000256" key="15">
    <source>
        <dbReference type="SAM" id="SignalP"/>
    </source>
</evidence>
<evidence type="ECO:0000256" key="11">
    <source>
        <dbReference type="ARBA" id="ARBA00023157"/>
    </source>
</evidence>
<feature type="signal peptide" evidence="15">
    <location>
        <begin position="1"/>
        <end position="23"/>
    </location>
</feature>
<keyword evidence="8" id="KW-0067">ATP-binding</keyword>
<dbReference type="InterPro" id="IPR001881">
    <property type="entry name" value="EGF-like_Ca-bd_dom"/>
</dbReference>
<dbReference type="Gene3D" id="2.10.25.10">
    <property type="entry name" value="Laminin"/>
    <property type="match status" value="1"/>
</dbReference>
<evidence type="ECO:0000313" key="17">
    <source>
        <dbReference type="Proteomes" id="UP001652623"/>
    </source>
</evidence>
<keyword evidence="12" id="KW-0325">Glycoprotein</keyword>
<dbReference type="CDD" id="cd00054">
    <property type="entry name" value="EGF_CA"/>
    <property type="match status" value="1"/>
</dbReference>
<keyword evidence="5 15" id="KW-0732">Signal</keyword>
<reference evidence="18" key="1">
    <citation type="submission" date="2025-08" db="UniProtKB">
        <authorList>
            <consortium name="RefSeq"/>
        </authorList>
    </citation>
    <scope>IDENTIFICATION</scope>
    <source>
        <tissue evidence="18">Seedling</tissue>
    </source>
</reference>
<keyword evidence="9" id="KW-1133">Transmembrane helix</keyword>
<dbReference type="InterPro" id="IPR008271">
    <property type="entry name" value="Ser/Thr_kinase_AS"/>
</dbReference>
<evidence type="ECO:0000256" key="9">
    <source>
        <dbReference type="ARBA" id="ARBA00022989"/>
    </source>
</evidence>
<organism evidence="17 18">
    <name type="scientific">Ziziphus jujuba</name>
    <name type="common">Chinese jujube</name>
    <name type="synonym">Ziziphus sativa</name>
    <dbReference type="NCBI Taxonomy" id="326968"/>
    <lineage>
        <taxon>Eukaryota</taxon>
        <taxon>Viridiplantae</taxon>
        <taxon>Streptophyta</taxon>
        <taxon>Embryophyta</taxon>
        <taxon>Tracheophyta</taxon>
        <taxon>Spermatophyta</taxon>
        <taxon>Magnoliopsida</taxon>
        <taxon>eudicotyledons</taxon>
        <taxon>Gunneridae</taxon>
        <taxon>Pentapetalae</taxon>
        <taxon>rosids</taxon>
        <taxon>fabids</taxon>
        <taxon>Rosales</taxon>
        <taxon>Rhamnaceae</taxon>
        <taxon>Paliureae</taxon>
        <taxon>Ziziphus</taxon>
    </lineage>
</organism>
<accession>A0ABM3IHC4</accession>
<dbReference type="InterPro" id="IPR025287">
    <property type="entry name" value="WAK_GUB"/>
</dbReference>
<feature type="domain" description="Protein kinase" evidence="16">
    <location>
        <begin position="424"/>
        <end position="707"/>
    </location>
</feature>
<keyword evidence="7" id="KW-0418">Kinase</keyword>
<dbReference type="InterPro" id="IPR045274">
    <property type="entry name" value="WAK-like"/>
</dbReference>
<name>A0ABM3IHC4_ZIZJJ</name>
<dbReference type="RefSeq" id="XP_048328243.2">
    <property type="nucleotide sequence ID" value="XM_048472286.2"/>
</dbReference>
<dbReference type="Pfam" id="PF00069">
    <property type="entry name" value="Pkinase"/>
    <property type="match status" value="1"/>
</dbReference>
<dbReference type="SMART" id="SM00179">
    <property type="entry name" value="EGF_CA"/>
    <property type="match status" value="1"/>
</dbReference>
<evidence type="ECO:0000259" key="16">
    <source>
        <dbReference type="PROSITE" id="PS50011"/>
    </source>
</evidence>
<dbReference type="PROSITE" id="PS00108">
    <property type="entry name" value="PROTEIN_KINASE_ST"/>
    <property type="match status" value="1"/>
</dbReference>
<dbReference type="InterPro" id="IPR011009">
    <property type="entry name" value="Kinase-like_dom_sf"/>
</dbReference>
<feature type="chain" id="PRO_5046962876" evidence="15">
    <location>
        <begin position="24"/>
        <end position="752"/>
    </location>
</feature>
<dbReference type="InterPro" id="IPR013695">
    <property type="entry name" value="WAK"/>
</dbReference>
<evidence type="ECO:0000256" key="2">
    <source>
        <dbReference type="ARBA" id="ARBA00022527"/>
    </source>
</evidence>
<sequence>MVLLQFLLHLLLLCSIHIPASTAILSSIAKLNCPTQCGNISIPYPFGIGTGCYVDEWFEILCLNNNTTAFLNRTKLEVLEISLQGTTLVAKNPITFSNCSNKQTIQSPNLEGTPFLYSQSNRFTALSCGVLALIKSSGGGSDESTVGGCMSVCDENSIHTSCNGMNCCQTTIPSHLKAFNTTFEAIEAETREACKYAFMVDKDWISSSSWRNLSSISEMDYVPVVIDWELYHSTSELFGKSIETNRTTESTNDYCDKISVSESGDSEADICIRNSYCETYNETFSVYNRSRIQCFCGEGFEGNPYLVEGCQDINECEVKPPVCMNNDKCENRPGTYRCYSPNKKSVLKTVYDGIVNFMGLIFLLASPWWIKNAVRKRSRKHLKEKFFKRNGGLLLQQQLSSNQTNVEKTKLFNSKELEKATNNFSTKRILGQGGQGTVYKGMLADGKIVAVKKSKKVSENKVVEFINEVVILSQINHRNVVKLLGCCLETEVPILVYEFIPNGTLFDYIHHHNDDFPLSWETRLRIAVEIAGAISYLHSSASYPIYHRDIKSTNVLLDEKYQAKIADFGTSRTVPIDKTHLTTLVHGTFGYLDPEYFQSSRFTDKSDVYSFGVVMVELLTGQKPISMKSKEEEEEEEARSLTKYFIECMEEDRLFDIVDGGIIEKGKNDEEIKGVANLAKRCLNLNGRNRPTMKEVAMELESIHKSVKAQQNFQEVEYIRNKRTETCNDVSISVWSSSDSGYTSSIDVVPLL</sequence>
<keyword evidence="2" id="KW-0723">Serine/threonine-protein kinase</keyword>
<keyword evidence="11" id="KW-1015">Disulfide bond</keyword>
<evidence type="ECO:0000256" key="14">
    <source>
        <dbReference type="ARBA" id="ARBA00047951"/>
    </source>
</evidence>
<keyword evidence="6" id="KW-0547">Nucleotide-binding</keyword>
<comment type="subcellular location">
    <subcellularLocation>
        <location evidence="1">Membrane</location>
        <topology evidence="1">Single-pass type I membrane protein</topology>
    </subcellularLocation>
</comment>
<dbReference type="PROSITE" id="PS50011">
    <property type="entry name" value="PROTEIN_KINASE_DOM"/>
    <property type="match status" value="1"/>
</dbReference>
<dbReference type="PANTHER" id="PTHR27005">
    <property type="entry name" value="WALL-ASSOCIATED RECEPTOR KINASE-LIKE 21"/>
    <property type="match status" value="1"/>
</dbReference>
<dbReference type="Proteomes" id="UP001652623">
    <property type="component" value="Chromosome 4"/>
</dbReference>
<evidence type="ECO:0000256" key="7">
    <source>
        <dbReference type="ARBA" id="ARBA00022777"/>
    </source>
</evidence>